<dbReference type="Proteomes" id="UP000261540">
    <property type="component" value="Unplaced"/>
</dbReference>
<proteinExistence type="predicted"/>
<accession>A0A3B3SIK8</accession>
<evidence type="ECO:0000313" key="2">
    <source>
        <dbReference type="Ensembl" id="ENSPKIP00000030135.1"/>
    </source>
</evidence>
<reference evidence="2" key="2">
    <citation type="submission" date="2025-09" db="UniProtKB">
        <authorList>
            <consortium name="Ensembl"/>
        </authorList>
    </citation>
    <scope>IDENTIFICATION</scope>
</reference>
<feature type="region of interest" description="Disordered" evidence="1">
    <location>
        <begin position="353"/>
        <end position="384"/>
    </location>
</feature>
<feature type="region of interest" description="Disordered" evidence="1">
    <location>
        <begin position="281"/>
        <end position="323"/>
    </location>
</feature>
<name>A0A3B3SIK8_9TELE</name>
<feature type="region of interest" description="Disordered" evidence="1">
    <location>
        <begin position="143"/>
        <end position="172"/>
    </location>
</feature>
<reference evidence="2" key="1">
    <citation type="submission" date="2025-08" db="UniProtKB">
        <authorList>
            <consortium name="Ensembl"/>
        </authorList>
    </citation>
    <scope>IDENTIFICATION</scope>
</reference>
<evidence type="ECO:0000256" key="1">
    <source>
        <dbReference type="SAM" id="MobiDB-lite"/>
    </source>
</evidence>
<dbReference type="AlphaFoldDB" id="A0A3B3SIK8"/>
<organism evidence="2 3">
    <name type="scientific">Paramormyrops kingsleyae</name>
    <dbReference type="NCBI Taxonomy" id="1676925"/>
    <lineage>
        <taxon>Eukaryota</taxon>
        <taxon>Metazoa</taxon>
        <taxon>Chordata</taxon>
        <taxon>Craniata</taxon>
        <taxon>Vertebrata</taxon>
        <taxon>Euteleostomi</taxon>
        <taxon>Actinopterygii</taxon>
        <taxon>Neopterygii</taxon>
        <taxon>Teleostei</taxon>
        <taxon>Osteoglossocephala</taxon>
        <taxon>Osteoglossomorpha</taxon>
        <taxon>Osteoglossiformes</taxon>
        <taxon>Mormyridae</taxon>
        <taxon>Paramormyrops</taxon>
    </lineage>
</organism>
<sequence length="898" mass="97876">MTSPLRCRSCTWWRCGPAGRCFSTWSELLEARRDEARQEESPRVSPCWGESMTQLAPYAHRCVVVWREQPIREQMERRGRKSSQHTLHPECLRWPKGHCTRTTLAVQMKQSTSWEEEEQDALRLIGASWPSHAVAQRRGRLWGFPKGEQHTGERDVPVREGSPGDKGDHNHVLGHFPDCYPKPDGSHSHLDSSQAALGLRNRMPVPKWKRGCRQKQVNSSVTMEMISETTEALPDEGSLTRAGRAEGELPKAAKRKRGWPKGVKRSLFRRLKSERKTGFKLNLYTPPETPVPADPHTIPEEPEEGGGGPVAGAEFTAEPPSPVKLDTSISPFCPCEPPLVDRGCTDWSRADSEEEDTIHIDDHTADGEDDGHSAPRDSGMGGAATGASEGLLFWSEGVLSEVGGGECMPGVDRVFQVGVSTCEHRPPFQTEEDSSGELLVLLRNACTPPDCHEADPTRAVEWSPMGKEEPNDGFQDCGDACQDLQGYVHLEQSPPEATLGNCTHSEQSSPLCRLVYSVSSPTVSLLESSYAQISPEHGATAMPPLRGLDASPVMDTPSVLSEPSGHMVDSGFSDLGSIKSNTETYESPGSYDCRAGPWQAGSSYSSLESSSCAMGQQMAEGLMPQRHMNSPQSCYALECPPTRGCQTAARHTAPGGFRMAHEVVGLGLYEHMSGAEYVSAPYGQPTTIYSLSKLQQLTGTLMEPVSFSRPASQLSYDSALSPSACRPQHIIPSGSPPDLTPPAMIQCNVVVPPPQKLQMVMIEGHLATCGKSALPPAPQQWVHSHGAQPPPQPHIMPGAAYSVNSLNVNVNMNMHVAPMDHTVNGYMTHPIMSGGRHGNHAYVNQPPQYSMQMGKLLYSQQHVQAPVHGDMMYGPAGHRGYADGAVPRQSVQAAYLRR</sequence>
<dbReference type="STRING" id="1676925.ENSPKIP00000030135"/>
<feature type="compositionally biased region" description="Basic and acidic residues" evidence="1">
    <location>
        <begin position="357"/>
        <end position="375"/>
    </location>
</feature>
<keyword evidence="3" id="KW-1185">Reference proteome</keyword>
<dbReference type="GeneTree" id="ENSGT00940000157372"/>
<evidence type="ECO:0000313" key="3">
    <source>
        <dbReference type="Proteomes" id="UP000261540"/>
    </source>
</evidence>
<feature type="compositionally biased region" description="Basic and acidic residues" evidence="1">
    <location>
        <begin position="147"/>
        <end position="171"/>
    </location>
</feature>
<protein>
    <submittedName>
        <fullName evidence="2">Uncharacterized protein</fullName>
    </submittedName>
</protein>
<dbReference type="Ensembl" id="ENSPKIT00000010942.1">
    <property type="protein sequence ID" value="ENSPKIP00000030135.1"/>
    <property type="gene ID" value="ENSPKIG00000011107.1"/>
</dbReference>